<protein>
    <recommendedName>
        <fullName evidence="3">BppU N-terminal domain-containing protein</fullName>
    </recommendedName>
</protein>
<gene>
    <name evidence="1" type="ORF">LDB3_016</name>
</gene>
<dbReference type="KEGG" id="vg:22110012"/>
<dbReference type="Proteomes" id="UP000028563">
    <property type="component" value="Segment"/>
</dbReference>
<dbReference type="RefSeq" id="YP_009098725.1">
    <property type="nucleotide sequence ID" value="NC_025421.1"/>
</dbReference>
<dbReference type="OrthoDB" id="15707at10239"/>
<evidence type="ECO:0008006" key="3">
    <source>
        <dbReference type="Google" id="ProtNLM"/>
    </source>
</evidence>
<organism evidence="1 2">
    <name type="scientific">Lactobacillus phage Ld3</name>
    <dbReference type="NCBI Taxonomy" id="1500735"/>
    <lineage>
        <taxon>Viruses</taxon>
        <taxon>Duplodnaviria</taxon>
        <taxon>Heunggongvirae</taxon>
        <taxon>Uroviricota</taxon>
        <taxon>Caudoviricetes</taxon>
        <taxon>Cequinquevirus</taxon>
        <taxon>Cequinquevirus Ld3</taxon>
    </lineage>
</organism>
<proteinExistence type="predicted"/>
<reference evidence="1 2" key="1">
    <citation type="journal article" date="2014" name="Appl. Environ. Microbiol.">
        <title>Molecular Characterization of Three Lactobacillus delbrueckii subsp. bulgaricus Phages.</title>
        <authorList>
            <person name="Casey E."/>
            <person name="Mahony J."/>
            <person name="O'Connell-Motherway M."/>
            <person name="Bottacini F."/>
            <person name="Cornelissen A."/>
            <person name="Neve H."/>
            <person name="Heller K.J."/>
            <person name="Noben J.P."/>
            <person name="Dal Bello F."/>
            <person name="van Sinderen D."/>
        </authorList>
    </citation>
    <scope>NUCLEOTIDE SEQUENCE [LARGE SCALE GENOMIC DNA]</scope>
</reference>
<accession>A0A075KJY6</accession>
<evidence type="ECO:0000313" key="2">
    <source>
        <dbReference type="Proteomes" id="UP000028563"/>
    </source>
</evidence>
<keyword evidence="2" id="KW-1185">Reference proteome</keyword>
<name>A0A075KJY6_9CAUD</name>
<evidence type="ECO:0000313" key="1">
    <source>
        <dbReference type="EMBL" id="AIF54441.1"/>
    </source>
</evidence>
<dbReference type="EMBL" id="KJ564038">
    <property type="protein sequence ID" value="AIF54441.1"/>
    <property type="molecule type" value="Genomic_DNA"/>
</dbReference>
<sequence>MMRKNFEIIKGDTLAFAVEIGFDDNPTDLEEASFTVKRNADGENLFQKRLNHGITKVASMGNKLYYRIRVSPWDTKQLEGGFYYYDLEIRINGDVFTILNGLFIIENDITEY</sequence>
<dbReference type="GeneID" id="22110012"/>